<evidence type="ECO:0000256" key="3">
    <source>
        <dbReference type="ARBA" id="ARBA00022475"/>
    </source>
</evidence>
<feature type="transmembrane region" description="Helical" evidence="7">
    <location>
        <begin position="26"/>
        <end position="50"/>
    </location>
</feature>
<feature type="transmembrane region" description="Helical" evidence="7">
    <location>
        <begin position="288"/>
        <end position="311"/>
    </location>
</feature>
<keyword evidence="5 7" id="KW-1133">Transmembrane helix</keyword>
<dbReference type="InterPro" id="IPR050171">
    <property type="entry name" value="MFS_Transporters"/>
</dbReference>
<feature type="transmembrane region" description="Helical" evidence="7">
    <location>
        <begin position="348"/>
        <end position="370"/>
    </location>
</feature>
<dbReference type="PANTHER" id="PTHR23517">
    <property type="entry name" value="RESISTANCE PROTEIN MDTM, PUTATIVE-RELATED-RELATED"/>
    <property type="match status" value="1"/>
</dbReference>
<dbReference type="PROSITE" id="PS50850">
    <property type="entry name" value="MFS"/>
    <property type="match status" value="1"/>
</dbReference>
<feature type="transmembrane region" description="Helical" evidence="7">
    <location>
        <begin position="217"/>
        <end position="236"/>
    </location>
</feature>
<keyword evidence="10" id="KW-1185">Reference proteome</keyword>
<protein>
    <submittedName>
        <fullName evidence="9">MFS transporter</fullName>
    </submittedName>
</protein>
<proteinExistence type="predicted"/>
<evidence type="ECO:0000256" key="7">
    <source>
        <dbReference type="SAM" id="Phobius"/>
    </source>
</evidence>
<evidence type="ECO:0000256" key="5">
    <source>
        <dbReference type="ARBA" id="ARBA00022989"/>
    </source>
</evidence>
<dbReference type="InterPro" id="IPR036259">
    <property type="entry name" value="MFS_trans_sf"/>
</dbReference>
<keyword evidence="3" id="KW-1003">Cell membrane</keyword>
<organism evidence="9 10">
    <name type="scientific">Glycomyces paridis</name>
    <dbReference type="NCBI Taxonomy" id="2126555"/>
    <lineage>
        <taxon>Bacteria</taxon>
        <taxon>Bacillati</taxon>
        <taxon>Actinomycetota</taxon>
        <taxon>Actinomycetes</taxon>
        <taxon>Glycomycetales</taxon>
        <taxon>Glycomycetaceae</taxon>
        <taxon>Glycomyces</taxon>
    </lineage>
</organism>
<evidence type="ECO:0000259" key="8">
    <source>
        <dbReference type="PROSITE" id="PS50850"/>
    </source>
</evidence>
<feature type="transmembrane region" description="Helical" evidence="7">
    <location>
        <begin position="114"/>
        <end position="139"/>
    </location>
</feature>
<evidence type="ECO:0000313" key="9">
    <source>
        <dbReference type="EMBL" id="THV24503.1"/>
    </source>
</evidence>
<feature type="transmembrane region" description="Helical" evidence="7">
    <location>
        <begin position="177"/>
        <end position="197"/>
    </location>
</feature>
<dbReference type="InterPro" id="IPR011701">
    <property type="entry name" value="MFS"/>
</dbReference>
<dbReference type="Pfam" id="PF07690">
    <property type="entry name" value="MFS_1"/>
    <property type="match status" value="1"/>
</dbReference>
<reference evidence="9 10" key="1">
    <citation type="journal article" date="2018" name="Int. J. Syst. Evol. Microbiol.">
        <title>Glycomyces paridis sp. nov., isolated from the medicinal plant Paris polyphylla.</title>
        <authorList>
            <person name="Fang X.M."/>
            <person name="Bai J.L."/>
            <person name="Su J."/>
            <person name="Zhao L.L."/>
            <person name="Liu H.Y."/>
            <person name="Ma B.P."/>
            <person name="Zhang Y.Q."/>
            <person name="Yu L.Y."/>
        </authorList>
    </citation>
    <scope>NUCLEOTIDE SEQUENCE [LARGE SCALE GENOMIC DNA]</scope>
    <source>
        <strain evidence="9 10">CPCC 204357</strain>
    </source>
</reference>
<comment type="caution">
    <text evidence="9">The sequence shown here is derived from an EMBL/GenBank/DDBJ whole genome shotgun (WGS) entry which is preliminary data.</text>
</comment>
<evidence type="ECO:0000256" key="4">
    <source>
        <dbReference type="ARBA" id="ARBA00022692"/>
    </source>
</evidence>
<comment type="subcellular location">
    <subcellularLocation>
        <location evidence="1">Cell membrane</location>
        <topology evidence="1">Multi-pass membrane protein</topology>
    </subcellularLocation>
</comment>
<keyword evidence="6 7" id="KW-0472">Membrane</keyword>
<dbReference type="GO" id="GO:0022857">
    <property type="term" value="F:transmembrane transporter activity"/>
    <property type="evidence" value="ECO:0007669"/>
    <property type="project" value="InterPro"/>
</dbReference>
<feature type="transmembrane region" description="Helical" evidence="7">
    <location>
        <begin position="317"/>
        <end position="336"/>
    </location>
</feature>
<feature type="transmembrane region" description="Helical" evidence="7">
    <location>
        <begin position="376"/>
        <end position="392"/>
    </location>
</feature>
<dbReference type="Gene3D" id="1.20.1250.20">
    <property type="entry name" value="MFS general substrate transporter like domains"/>
    <property type="match status" value="1"/>
</dbReference>
<accession>A0A4S8P385</accession>
<dbReference type="InterPro" id="IPR020846">
    <property type="entry name" value="MFS_dom"/>
</dbReference>
<dbReference type="AlphaFoldDB" id="A0A4S8P385"/>
<dbReference type="PANTHER" id="PTHR23517:SF2">
    <property type="entry name" value="MULTIDRUG RESISTANCE PROTEIN MDTH"/>
    <property type="match status" value="1"/>
</dbReference>
<gene>
    <name evidence="9" type="ORF">E9998_21040</name>
</gene>
<feature type="transmembrane region" description="Helical" evidence="7">
    <location>
        <begin position="62"/>
        <end position="83"/>
    </location>
</feature>
<dbReference type="RefSeq" id="WP_136531662.1">
    <property type="nucleotide sequence ID" value="NZ_STGX01000018.1"/>
</dbReference>
<feature type="transmembrane region" description="Helical" evidence="7">
    <location>
        <begin position="151"/>
        <end position="171"/>
    </location>
</feature>
<evidence type="ECO:0000313" key="10">
    <source>
        <dbReference type="Proteomes" id="UP000305792"/>
    </source>
</evidence>
<keyword evidence="2" id="KW-0813">Transport</keyword>
<dbReference type="OrthoDB" id="4042314at2"/>
<feature type="domain" description="Major facilitator superfamily (MFS) profile" evidence="8">
    <location>
        <begin position="24"/>
        <end position="397"/>
    </location>
</feature>
<keyword evidence="4 7" id="KW-0812">Transmembrane</keyword>
<feature type="transmembrane region" description="Helical" evidence="7">
    <location>
        <begin position="256"/>
        <end position="276"/>
    </location>
</feature>
<dbReference type="GO" id="GO:0005886">
    <property type="term" value="C:plasma membrane"/>
    <property type="evidence" value="ECO:0007669"/>
    <property type="project" value="UniProtKB-SubCell"/>
</dbReference>
<dbReference type="Proteomes" id="UP000305792">
    <property type="component" value="Unassembled WGS sequence"/>
</dbReference>
<name>A0A4S8P385_9ACTN</name>
<feature type="transmembrane region" description="Helical" evidence="7">
    <location>
        <begin position="90"/>
        <end position="108"/>
    </location>
</feature>
<evidence type="ECO:0000256" key="2">
    <source>
        <dbReference type="ARBA" id="ARBA00022448"/>
    </source>
</evidence>
<dbReference type="EMBL" id="STGX01000018">
    <property type="protein sequence ID" value="THV24503.1"/>
    <property type="molecule type" value="Genomic_DNA"/>
</dbReference>
<evidence type="ECO:0000256" key="1">
    <source>
        <dbReference type="ARBA" id="ARBA00004651"/>
    </source>
</evidence>
<sequence length="402" mass="42352">MSRPPATDEDTSDGVWSTLRNLPAPVVVLLTGIALSRTGTFVAVFLTLYLTETGHTPASAGVALTVFGIGSIAGSFAAGTAAARWGARQVITASMLLSGTAVLGVAFASDYRVLIALAFAAGLFGQMYRPAASAMMAALTPARRLVMVSAAARLGLNVGAALGPMIGVWLLTHSFALMFVVNALTHLAFGVLALVLLPDLRDEAEPGETAPASYRDVFRDAKFVLVVVAMFLTGLIESQYQAVLPLQILSEGHPAWLYATIVTLNGAIVIAFELPITRYTQRLPMKTTIAFGSLFIGAGLALFGVPAGIWIFFAGVLVWTFGEIISAPAIVAYPALAAPTDRHRTRYIGAITTAQIAGYALGPTIGTALYQLTPTLTWTMCATLGLTAYLLMHRGVREPNHP</sequence>
<dbReference type="SUPFAM" id="SSF103473">
    <property type="entry name" value="MFS general substrate transporter"/>
    <property type="match status" value="1"/>
</dbReference>
<evidence type="ECO:0000256" key="6">
    <source>
        <dbReference type="ARBA" id="ARBA00023136"/>
    </source>
</evidence>